<keyword evidence="3" id="KW-1185">Reference proteome</keyword>
<proteinExistence type="predicted"/>
<dbReference type="RefSeq" id="WP_394412207.1">
    <property type="nucleotide sequence ID" value="NZ_JBIGIC010000007.1"/>
</dbReference>
<comment type="caution">
    <text evidence="2">The sequence shown here is derived from an EMBL/GenBank/DDBJ whole genome shotgun (WGS) entry which is preliminary data.</text>
</comment>
<name>A0ABW7HDR2_9BURK</name>
<evidence type="ECO:0000256" key="1">
    <source>
        <dbReference type="SAM" id="SignalP"/>
    </source>
</evidence>
<evidence type="ECO:0000313" key="2">
    <source>
        <dbReference type="EMBL" id="MFG6488072.1"/>
    </source>
</evidence>
<sequence length="190" mass="19232">MKASRTAQSVVVLSCTALLLGGCATTAGKVKLQSVRVSVVNERGADLGAARCQLRNASGEWQLAAPGLATVSVDAEPLRIRCTSEDGSQSGEARLERRNTTGRNMLIGAGAGLLVGGAIGESQRRKDSHSKNIGDQIFAPLGLIAGLLFGSLIGSGAGAASGDDGYADAVRVTLKPLPKPTSSSASSPTT</sequence>
<reference evidence="2 3" key="1">
    <citation type="submission" date="2024-08" db="EMBL/GenBank/DDBJ databases">
        <authorList>
            <person name="Lu H."/>
        </authorList>
    </citation>
    <scope>NUCLEOTIDE SEQUENCE [LARGE SCALE GENOMIC DNA]</scope>
    <source>
        <strain evidence="2 3">BYS78W</strain>
    </source>
</reference>
<accession>A0ABW7HDR2</accession>
<dbReference type="PROSITE" id="PS51257">
    <property type="entry name" value="PROKAR_LIPOPROTEIN"/>
    <property type="match status" value="1"/>
</dbReference>
<feature type="signal peptide" evidence="1">
    <location>
        <begin position="1"/>
        <end position="26"/>
    </location>
</feature>
<organism evidence="2 3">
    <name type="scientific">Pelomonas candidula</name>
    <dbReference type="NCBI Taxonomy" id="3299025"/>
    <lineage>
        <taxon>Bacteria</taxon>
        <taxon>Pseudomonadati</taxon>
        <taxon>Pseudomonadota</taxon>
        <taxon>Betaproteobacteria</taxon>
        <taxon>Burkholderiales</taxon>
        <taxon>Sphaerotilaceae</taxon>
        <taxon>Roseateles</taxon>
    </lineage>
</organism>
<dbReference type="Proteomes" id="UP001606134">
    <property type="component" value="Unassembled WGS sequence"/>
</dbReference>
<protein>
    <recommendedName>
        <fullName evidence="4">Lipoprotein</fullName>
    </recommendedName>
</protein>
<evidence type="ECO:0008006" key="4">
    <source>
        <dbReference type="Google" id="ProtNLM"/>
    </source>
</evidence>
<evidence type="ECO:0000313" key="3">
    <source>
        <dbReference type="Proteomes" id="UP001606134"/>
    </source>
</evidence>
<gene>
    <name evidence="2" type="ORF">ACG04R_15410</name>
</gene>
<feature type="chain" id="PRO_5046323785" description="Lipoprotein" evidence="1">
    <location>
        <begin position="27"/>
        <end position="190"/>
    </location>
</feature>
<dbReference type="EMBL" id="JBIGIC010000007">
    <property type="protein sequence ID" value="MFG6488072.1"/>
    <property type="molecule type" value="Genomic_DNA"/>
</dbReference>
<keyword evidence="1" id="KW-0732">Signal</keyword>